<sequence>MTWTEFQVIHEQSRSCLDVVKIQRIRCNANMNDGDKRQNCRQAQPYCNLLYLIDLITYINYLILFIFKKFQLHVISIMSKDGVRIQFLLCLEIRQNKYARYLLVAE</sequence>
<keyword evidence="1" id="KW-1133">Transmembrane helix</keyword>
<evidence type="ECO:0000256" key="1">
    <source>
        <dbReference type="SAM" id="Phobius"/>
    </source>
</evidence>
<protein>
    <submittedName>
        <fullName evidence="2">Uncharacterized protein</fullName>
    </submittedName>
</protein>
<comment type="caution">
    <text evidence="2">The sequence shown here is derived from an EMBL/GenBank/DDBJ whole genome shotgun (WGS) entry which is preliminary data.</text>
</comment>
<dbReference type="AlphaFoldDB" id="A0A0V1BG31"/>
<keyword evidence="1" id="KW-0472">Membrane</keyword>
<evidence type="ECO:0000313" key="3">
    <source>
        <dbReference type="Proteomes" id="UP000054776"/>
    </source>
</evidence>
<dbReference type="EMBL" id="JYDH01000049">
    <property type="protein sequence ID" value="KRY35870.1"/>
    <property type="molecule type" value="Genomic_DNA"/>
</dbReference>
<gene>
    <name evidence="2" type="ORF">T01_8654</name>
</gene>
<evidence type="ECO:0000313" key="2">
    <source>
        <dbReference type="EMBL" id="KRY35870.1"/>
    </source>
</evidence>
<organism evidence="2 3">
    <name type="scientific">Trichinella spiralis</name>
    <name type="common">Trichina worm</name>
    <dbReference type="NCBI Taxonomy" id="6334"/>
    <lineage>
        <taxon>Eukaryota</taxon>
        <taxon>Metazoa</taxon>
        <taxon>Ecdysozoa</taxon>
        <taxon>Nematoda</taxon>
        <taxon>Enoplea</taxon>
        <taxon>Dorylaimia</taxon>
        <taxon>Trichinellida</taxon>
        <taxon>Trichinellidae</taxon>
        <taxon>Trichinella</taxon>
    </lineage>
</organism>
<dbReference type="InParanoid" id="A0A0V1BG31"/>
<accession>A0A0V1BG31</accession>
<keyword evidence="3" id="KW-1185">Reference proteome</keyword>
<reference evidence="2 3" key="1">
    <citation type="submission" date="2015-01" db="EMBL/GenBank/DDBJ databases">
        <title>Evolution of Trichinella species and genotypes.</title>
        <authorList>
            <person name="Korhonen P.K."/>
            <person name="Edoardo P."/>
            <person name="Giuseppe L.R."/>
            <person name="Gasser R.B."/>
        </authorList>
    </citation>
    <scope>NUCLEOTIDE SEQUENCE [LARGE SCALE GENOMIC DNA]</scope>
    <source>
        <strain evidence="2">ISS3</strain>
    </source>
</reference>
<feature type="transmembrane region" description="Helical" evidence="1">
    <location>
        <begin position="49"/>
        <end position="67"/>
    </location>
</feature>
<dbReference type="Proteomes" id="UP000054776">
    <property type="component" value="Unassembled WGS sequence"/>
</dbReference>
<keyword evidence="1" id="KW-0812">Transmembrane</keyword>
<proteinExistence type="predicted"/>
<name>A0A0V1BG31_TRISP</name>